<dbReference type="OrthoDB" id="9156149at2"/>
<name>A0A0U3E4Y6_9BURK</name>
<proteinExistence type="predicted"/>
<evidence type="ECO:0000256" key="1">
    <source>
        <dbReference type="SAM" id="MobiDB-lite"/>
    </source>
</evidence>
<sequence length="435" mass="45521">MDFLSDPDVQVQDPVHGHDHDHDDEDALGHAHDPDRDDDLDHDDDQDHDHDSPAATGPVLLELRVLSGLQAGAALPLDQPLLVGKGEDCDLLLLDDHAPSHLLELAIGADGGLQLTSMHEGLLLEDGTPVVGTVELAPGQPFGLERLWLEVQPMDAPWAAWVDPSERGPVAREPVEADEWAASDDDAQGLEASDEASAPSARADWHRPPDLSEPLDDWMMAADGDDSPWHIDPASRPAGLAGRATGTRSGTASSLLRGRQRWKTWGIVGAGALLTAGGLLALAGQLGLFDAQAPLALTAPASERAVGMAADAAGPALARPGGTPPFSAGRTSATAGISASAGQDLPTRQADPDPTPLPGRNDRVKSGGGVTVVRGGVDITLPFEVREVVLGARSRVVLTSGQVLLPGDAVGRWRLMEIKAGTLVFDGPQRVLLPW</sequence>
<evidence type="ECO:0000313" key="3">
    <source>
        <dbReference type="Proteomes" id="UP000060699"/>
    </source>
</evidence>
<evidence type="ECO:0000313" key="2">
    <source>
        <dbReference type="EMBL" id="ALV08293.1"/>
    </source>
</evidence>
<feature type="compositionally biased region" description="Basic and acidic residues" evidence="1">
    <location>
        <begin position="15"/>
        <end position="35"/>
    </location>
</feature>
<organism evidence="2 3">
    <name type="scientific">Roseateles depolymerans</name>
    <dbReference type="NCBI Taxonomy" id="76731"/>
    <lineage>
        <taxon>Bacteria</taxon>
        <taxon>Pseudomonadati</taxon>
        <taxon>Pseudomonadota</taxon>
        <taxon>Betaproteobacteria</taxon>
        <taxon>Burkholderiales</taxon>
        <taxon>Sphaerotilaceae</taxon>
        <taxon>Roseateles</taxon>
    </lineage>
</organism>
<protein>
    <submittedName>
        <fullName evidence="2">Uncharacterized protein</fullName>
    </submittedName>
</protein>
<dbReference type="Proteomes" id="UP000060699">
    <property type="component" value="Chromosome"/>
</dbReference>
<dbReference type="KEGG" id="rdp:RD2015_3842"/>
<dbReference type="Gene3D" id="2.60.200.20">
    <property type="match status" value="1"/>
</dbReference>
<dbReference type="EMBL" id="CP013729">
    <property type="protein sequence ID" value="ALV08293.1"/>
    <property type="molecule type" value="Genomic_DNA"/>
</dbReference>
<keyword evidence="3" id="KW-1185">Reference proteome</keyword>
<feature type="compositionally biased region" description="Low complexity" evidence="1">
    <location>
        <begin position="316"/>
        <end position="342"/>
    </location>
</feature>
<dbReference type="AlphaFoldDB" id="A0A0U3E4Y6"/>
<feature type="compositionally biased region" description="Acidic residues" evidence="1">
    <location>
        <begin position="179"/>
        <end position="194"/>
    </location>
</feature>
<feature type="region of interest" description="Disordered" evidence="1">
    <location>
        <begin position="316"/>
        <end position="367"/>
    </location>
</feature>
<reference evidence="2 3" key="1">
    <citation type="submission" date="2015-12" db="EMBL/GenBank/DDBJ databases">
        <title>Complete genome of Roseateles depolymerans KCTC 42856.</title>
        <authorList>
            <person name="Kim K.M."/>
        </authorList>
    </citation>
    <scope>NUCLEOTIDE SEQUENCE [LARGE SCALE GENOMIC DNA]</scope>
    <source>
        <strain evidence="2 3">KCTC 42856</strain>
    </source>
</reference>
<gene>
    <name evidence="2" type="ORF">RD2015_3842</name>
</gene>
<dbReference type="STRING" id="76731.RD2015_3842"/>
<dbReference type="RefSeq" id="WP_058936283.1">
    <property type="nucleotide sequence ID" value="NZ_CP013729.1"/>
</dbReference>
<accession>A0A0U3E4Y6</accession>
<feature type="region of interest" description="Disordered" evidence="1">
    <location>
        <begin position="1"/>
        <end position="56"/>
    </location>
</feature>
<feature type="region of interest" description="Disordered" evidence="1">
    <location>
        <begin position="179"/>
        <end position="216"/>
    </location>
</feature>